<dbReference type="PANTHER" id="PTHR43205">
    <property type="entry name" value="PROSTAGLANDIN REDUCTASE"/>
    <property type="match status" value="1"/>
</dbReference>
<dbReference type="AlphaFoldDB" id="A0A2S2BNV6"/>
<reference evidence="3 4" key="1">
    <citation type="submission" date="2017-05" db="EMBL/GenBank/DDBJ databases">
        <title>Isolation of Rhodococcus sp. S2-17 biodegrading of BP-3.</title>
        <authorList>
            <person name="Lee Y."/>
            <person name="Kim K.H."/>
            <person name="Chun B.H."/>
            <person name="Jung H.S."/>
            <person name="Jeon C.O."/>
        </authorList>
    </citation>
    <scope>NUCLEOTIDE SEQUENCE [LARGE SCALE GENOMIC DNA]</scope>
    <source>
        <strain evidence="3 4">S2-17</strain>
    </source>
</reference>
<evidence type="ECO:0000259" key="2">
    <source>
        <dbReference type="SMART" id="SM00829"/>
    </source>
</evidence>
<dbReference type="InterPro" id="IPR013149">
    <property type="entry name" value="ADH-like_C"/>
</dbReference>
<organism evidence="3 4">
    <name type="scientific">Rhodococcus oxybenzonivorans</name>
    <dbReference type="NCBI Taxonomy" id="1990687"/>
    <lineage>
        <taxon>Bacteria</taxon>
        <taxon>Bacillati</taxon>
        <taxon>Actinomycetota</taxon>
        <taxon>Actinomycetes</taxon>
        <taxon>Mycobacteriales</taxon>
        <taxon>Nocardiaceae</taxon>
        <taxon>Rhodococcus</taxon>
    </lineage>
</organism>
<dbReference type="Pfam" id="PF16884">
    <property type="entry name" value="ADH_N_2"/>
    <property type="match status" value="1"/>
</dbReference>
<dbReference type="SMART" id="SM00829">
    <property type="entry name" value="PKS_ER"/>
    <property type="match status" value="1"/>
</dbReference>
<name>A0A2S2BNV6_9NOCA</name>
<dbReference type="CDD" id="cd05288">
    <property type="entry name" value="PGDH"/>
    <property type="match status" value="1"/>
</dbReference>
<dbReference type="Pfam" id="PF00107">
    <property type="entry name" value="ADH_zinc_N"/>
    <property type="match status" value="1"/>
</dbReference>
<dbReference type="FunFam" id="3.40.50.720:FF:000121">
    <property type="entry name" value="Prostaglandin reductase 2"/>
    <property type="match status" value="1"/>
</dbReference>
<protein>
    <submittedName>
        <fullName evidence="3">NADP-dependent oxidoreductase</fullName>
    </submittedName>
</protein>
<dbReference type="OrthoDB" id="9805663at2"/>
<dbReference type="InterPro" id="IPR041694">
    <property type="entry name" value="ADH_N_2"/>
</dbReference>
<sequence>MVTKEKHTVNSSQQIVLAQRPHGHVSVEDFRVVDVALPELEAGDVALETLFISIDPAIRGWLDDRPSYLPPVAIGEPVRAFGLARVTASRNSNFTVGDIVRGFVGWQRRQVVSSPGTDWDRIPSREDVPLEHYLGILGMTGLTAWAGICDILRPEPGRTVLISGASGAVGSVAVQLAKLAGAHVVGIAGGAEKCSMVARLGAAAVIDRKAPDWKDQLEAATPDGIDRLFENSGGRMFDASITRLNNHAHIALCGLIDGYNLTERPAGPSNFGQLLTKRVLTQGFIVLDYMDRAAEVEATLSELISSGQLEAVQSVLPGFEQLPAAFVDSFSNGQPGKIIIDLTA</sequence>
<evidence type="ECO:0000313" key="3">
    <source>
        <dbReference type="EMBL" id="AWK70307.1"/>
    </source>
</evidence>
<evidence type="ECO:0000313" key="4">
    <source>
        <dbReference type="Proteomes" id="UP000245711"/>
    </source>
</evidence>
<evidence type="ECO:0000256" key="1">
    <source>
        <dbReference type="ARBA" id="ARBA00023002"/>
    </source>
</evidence>
<dbReference type="PANTHER" id="PTHR43205:SF42">
    <property type="entry name" value="ALCOHOL DEHYDROGENASE, ZINC-CONTAINING (AFU_ORTHOLOGUE AFUA_7G04530)"/>
    <property type="match status" value="1"/>
</dbReference>
<dbReference type="KEGG" id="roz:CBI38_00675"/>
<feature type="domain" description="Enoyl reductase (ER)" evidence="2">
    <location>
        <begin position="23"/>
        <end position="340"/>
    </location>
</feature>
<dbReference type="InterPro" id="IPR045010">
    <property type="entry name" value="MDR_fam"/>
</dbReference>
<dbReference type="InterPro" id="IPR036291">
    <property type="entry name" value="NAD(P)-bd_dom_sf"/>
</dbReference>
<keyword evidence="4" id="KW-1185">Reference proteome</keyword>
<dbReference type="Gene3D" id="3.40.50.720">
    <property type="entry name" value="NAD(P)-binding Rossmann-like Domain"/>
    <property type="match status" value="1"/>
</dbReference>
<dbReference type="SUPFAM" id="SSF51735">
    <property type="entry name" value="NAD(P)-binding Rossmann-fold domains"/>
    <property type="match status" value="1"/>
</dbReference>
<proteinExistence type="predicted"/>
<dbReference type="Proteomes" id="UP000245711">
    <property type="component" value="Chromosome"/>
</dbReference>
<dbReference type="GO" id="GO:0016628">
    <property type="term" value="F:oxidoreductase activity, acting on the CH-CH group of donors, NAD or NADP as acceptor"/>
    <property type="evidence" value="ECO:0007669"/>
    <property type="project" value="InterPro"/>
</dbReference>
<gene>
    <name evidence="3" type="ORF">CBI38_00675</name>
</gene>
<dbReference type="InterPro" id="IPR020843">
    <property type="entry name" value="ER"/>
</dbReference>
<dbReference type="Gene3D" id="3.90.180.10">
    <property type="entry name" value="Medium-chain alcohol dehydrogenases, catalytic domain"/>
    <property type="match status" value="1"/>
</dbReference>
<dbReference type="EMBL" id="CP021354">
    <property type="protein sequence ID" value="AWK70307.1"/>
    <property type="molecule type" value="Genomic_DNA"/>
</dbReference>
<dbReference type="InterPro" id="IPR011032">
    <property type="entry name" value="GroES-like_sf"/>
</dbReference>
<accession>A0A2S2BNV6</accession>
<dbReference type="SUPFAM" id="SSF50129">
    <property type="entry name" value="GroES-like"/>
    <property type="match status" value="1"/>
</dbReference>
<keyword evidence="1" id="KW-0560">Oxidoreductase</keyword>